<dbReference type="CDD" id="cd18079">
    <property type="entry name" value="S-AdoMet_synt"/>
    <property type="match status" value="1"/>
</dbReference>
<dbReference type="GO" id="GO:0005737">
    <property type="term" value="C:cytoplasm"/>
    <property type="evidence" value="ECO:0007669"/>
    <property type="project" value="UniProtKB-SubCell"/>
</dbReference>
<dbReference type="InterPro" id="IPR022636">
    <property type="entry name" value="S-AdoMet_synthetase_sfam"/>
</dbReference>
<keyword evidence="17" id="KW-1185">Reference proteome</keyword>
<dbReference type="SUPFAM" id="SSF55973">
    <property type="entry name" value="S-adenosylmethionine synthetase"/>
    <property type="match status" value="3"/>
</dbReference>
<comment type="cofactor">
    <cofactor evidence="10">
        <name>K(+)</name>
        <dbReference type="ChEBI" id="CHEBI:29103"/>
    </cofactor>
    <text evidence="10">Binds 1 potassium ion per subunit.</text>
</comment>
<feature type="region of interest" description="Flexible loop" evidence="10">
    <location>
        <begin position="100"/>
        <end position="110"/>
    </location>
</feature>
<accession>W4LQJ7</accession>
<name>W4LQJ7_ENTF1</name>
<feature type="binding site" description="in other chain" evidence="10">
    <location>
        <position position="100"/>
    </location>
    <ligand>
        <name>L-methionine</name>
        <dbReference type="ChEBI" id="CHEBI:57844"/>
        <note>ligand shared between two neighboring subunits</note>
    </ligand>
</feature>
<feature type="binding site" description="in other chain" evidence="10">
    <location>
        <begin position="265"/>
        <end position="266"/>
    </location>
    <ligand>
        <name>ATP</name>
        <dbReference type="ChEBI" id="CHEBI:30616"/>
        <note>ligand shared between two neighboring subunits</note>
    </ligand>
</feature>
<dbReference type="InterPro" id="IPR002133">
    <property type="entry name" value="S-AdoMet_synthetase"/>
</dbReference>
<dbReference type="InterPro" id="IPR022630">
    <property type="entry name" value="S-AdoMet_synt_C"/>
</dbReference>
<gene>
    <name evidence="10" type="primary">metK</name>
    <name evidence="16" type="ORF">ETSY1_12805</name>
</gene>
<feature type="binding site" description="in other chain" evidence="10">
    <location>
        <position position="55"/>
    </location>
    <ligand>
        <name>L-methionine</name>
        <dbReference type="ChEBI" id="CHEBI:57844"/>
        <note>ligand shared between two neighboring subunits</note>
    </ligand>
</feature>
<comment type="function">
    <text evidence="10">Catalyzes the formation of S-adenosylmethionine (AdoMet) from methionine and ATP. The overall synthetic reaction is composed of two sequential steps, AdoMet formation and the subsequent tripolyphosphate hydrolysis which occurs prior to release of AdoMet from the enzyme.</text>
</comment>
<evidence type="ECO:0000256" key="8">
    <source>
        <dbReference type="ARBA" id="ARBA00022842"/>
    </source>
</evidence>
<feature type="binding site" description="in other chain" evidence="10">
    <location>
        <position position="290"/>
    </location>
    <ligand>
        <name>L-methionine</name>
        <dbReference type="ChEBI" id="CHEBI:57844"/>
        <note>ligand shared between two neighboring subunits</note>
    </ligand>
</feature>
<comment type="catalytic activity">
    <reaction evidence="10">
        <text>L-methionine + ATP + H2O = S-adenosyl-L-methionine + phosphate + diphosphate</text>
        <dbReference type="Rhea" id="RHEA:21080"/>
        <dbReference type="ChEBI" id="CHEBI:15377"/>
        <dbReference type="ChEBI" id="CHEBI:30616"/>
        <dbReference type="ChEBI" id="CHEBI:33019"/>
        <dbReference type="ChEBI" id="CHEBI:43474"/>
        <dbReference type="ChEBI" id="CHEBI:57844"/>
        <dbReference type="ChEBI" id="CHEBI:59789"/>
        <dbReference type="EC" id="2.5.1.6"/>
    </reaction>
</comment>
<dbReference type="PROSITE" id="PS00376">
    <property type="entry name" value="ADOMET_SYNTHASE_1"/>
    <property type="match status" value="1"/>
</dbReference>
<dbReference type="HOGENOM" id="CLU_041802_1_1_7"/>
<evidence type="ECO:0000256" key="6">
    <source>
        <dbReference type="ARBA" id="ARBA00022741"/>
    </source>
</evidence>
<feature type="binding site" evidence="10">
    <location>
        <position position="42"/>
    </location>
    <ligand>
        <name>K(+)</name>
        <dbReference type="ChEBI" id="CHEBI:29103"/>
    </ligand>
</feature>
<dbReference type="PATRIC" id="fig|1429438.4.peg.2564"/>
<keyword evidence="3 10" id="KW-0554">One-carbon metabolism</keyword>
<dbReference type="Gene3D" id="3.30.300.10">
    <property type="match status" value="3"/>
</dbReference>
<comment type="subunit">
    <text evidence="10">Homotetramer; dimer of dimers.</text>
</comment>
<dbReference type="InterPro" id="IPR022628">
    <property type="entry name" value="S-AdoMet_synt_N"/>
</dbReference>
<evidence type="ECO:0000313" key="17">
    <source>
        <dbReference type="Proteomes" id="UP000019141"/>
    </source>
</evidence>
<comment type="caution">
    <text evidence="16">The sequence shown here is derived from an EMBL/GenBank/DDBJ whole genome shotgun (WGS) entry which is preliminary data.</text>
</comment>
<evidence type="ECO:0000256" key="2">
    <source>
        <dbReference type="ARBA" id="ARBA00009685"/>
    </source>
</evidence>
<feature type="binding site" evidence="10">
    <location>
        <position position="16"/>
    </location>
    <ligand>
        <name>Mg(2+)</name>
        <dbReference type="ChEBI" id="CHEBI:18420"/>
    </ligand>
</feature>
<evidence type="ECO:0000256" key="4">
    <source>
        <dbReference type="ARBA" id="ARBA00022679"/>
    </source>
</evidence>
<dbReference type="PANTHER" id="PTHR11964">
    <property type="entry name" value="S-ADENOSYLMETHIONINE SYNTHETASE"/>
    <property type="match status" value="1"/>
</dbReference>
<feature type="binding site" evidence="10">
    <location>
        <position position="286"/>
    </location>
    <ligand>
        <name>ATP</name>
        <dbReference type="ChEBI" id="CHEBI:30616"/>
        <note>ligand shared between two neighboring subunits</note>
    </ligand>
</feature>
<evidence type="ECO:0000256" key="1">
    <source>
        <dbReference type="ARBA" id="ARBA00005224"/>
    </source>
</evidence>
<dbReference type="InterPro" id="IPR022629">
    <property type="entry name" value="S-AdoMet_synt_central"/>
</dbReference>
<dbReference type="PIRSF" id="PIRSF000497">
    <property type="entry name" value="MAT"/>
    <property type="match status" value="1"/>
</dbReference>
<dbReference type="GO" id="GO:0006556">
    <property type="term" value="P:S-adenosylmethionine biosynthetic process"/>
    <property type="evidence" value="ECO:0007669"/>
    <property type="project" value="UniProtKB-UniRule"/>
</dbReference>
<evidence type="ECO:0000313" key="16">
    <source>
        <dbReference type="EMBL" id="ETX00006.1"/>
    </source>
</evidence>
<keyword evidence="8 10" id="KW-0460">Magnesium</keyword>
<feature type="binding site" description="in other chain" evidence="10">
    <location>
        <position position="14"/>
    </location>
    <ligand>
        <name>ATP</name>
        <dbReference type="ChEBI" id="CHEBI:30616"/>
        <note>ligand shared between two neighboring subunits</note>
    </ligand>
</feature>
<reference evidence="16 17" key="1">
    <citation type="journal article" date="2014" name="Nature">
        <title>An environmental bacterial taxon with a large and distinct metabolic repertoire.</title>
        <authorList>
            <person name="Wilson M.C."/>
            <person name="Mori T."/>
            <person name="Ruckert C."/>
            <person name="Uria A.R."/>
            <person name="Helf M.J."/>
            <person name="Takada K."/>
            <person name="Gernert C."/>
            <person name="Steffens U.A."/>
            <person name="Heycke N."/>
            <person name="Schmitt S."/>
            <person name="Rinke C."/>
            <person name="Helfrich E.J."/>
            <person name="Brachmann A.O."/>
            <person name="Gurgui C."/>
            <person name="Wakimoto T."/>
            <person name="Kracht M."/>
            <person name="Crusemann M."/>
            <person name="Hentschel U."/>
            <person name="Abe I."/>
            <person name="Matsunaga S."/>
            <person name="Kalinowski J."/>
            <person name="Takeyama H."/>
            <person name="Piel J."/>
        </authorList>
    </citation>
    <scope>NUCLEOTIDE SEQUENCE [LARGE SCALE GENOMIC DNA]</scope>
    <source>
        <strain evidence="17">TSY1</strain>
    </source>
</reference>
<feature type="binding site" evidence="10">
    <location>
        <position position="259"/>
    </location>
    <ligand>
        <name>ATP</name>
        <dbReference type="ChEBI" id="CHEBI:30616"/>
        <note>ligand shared between two neighboring subunits</note>
    </ligand>
</feature>
<feature type="domain" description="S-adenosylmethionine synthetase N-terminal" evidence="13">
    <location>
        <begin position="4"/>
        <end position="102"/>
    </location>
</feature>
<keyword evidence="7 10" id="KW-0067">ATP-binding</keyword>
<feature type="binding site" evidence="10">
    <location>
        <position position="282"/>
    </location>
    <ligand>
        <name>ATP</name>
        <dbReference type="ChEBI" id="CHEBI:30616"/>
        <note>ligand shared between two neighboring subunits</note>
    </ligand>
</feature>
<protein>
    <recommendedName>
        <fullName evidence="10">S-adenosylmethionine synthase</fullName>
        <shortName evidence="10">AdoMet synthase</shortName>
        <ecNumber evidence="10">2.5.1.6</ecNumber>
    </recommendedName>
    <alternativeName>
        <fullName evidence="10">MAT</fullName>
    </alternativeName>
    <alternativeName>
        <fullName evidence="10">Methionine adenosyltransferase</fullName>
    </alternativeName>
</protein>
<dbReference type="UniPathway" id="UPA00315">
    <property type="reaction ID" value="UER00080"/>
</dbReference>
<dbReference type="Pfam" id="PF00438">
    <property type="entry name" value="S-AdoMet_synt_N"/>
    <property type="match status" value="1"/>
</dbReference>
<dbReference type="FunFam" id="3.30.300.10:FF:000003">
    <property type="entry name" value="S-adenosylmethionine synthase"/>
    <property type="match status" value="1"/>
</dbReference>
<feature type="binding site" evidence="10">
    <location>
        <position position="259"/>
    </location>
    <ligand>
        <name>L-methionine</name>
        <dbReference type="ChEBI" id="CHEBI:57844"/>
        <note>ligand shared between two neighboring subunits</note>
    </ligand>
</feature>
<keyword evidence="10" id="KW-0963">Cytoplasm</keyword>
<comment type="pathway">
    <text evidence="1 10">Amino-acid biosynthesis; S-adenosyl-L-methionine biosynthesis; S-adenosyl-L-methionine from L-methionine: step 1/1.</text>
</comment>
<evidence type="ECO:0000259" key="13">
    <source>
        <dbReference type="Pfam" id="PF00438"/>
    </source>
</evidence>
<dbReference type="EC" id="2.5.1.6" evidence="10"/>
<dbReference type="GO" id="GO:0005524">
    <property type="term" value="F:ATP binding"/>
    <property type="evidence" value="ECO:0007669"/>
    <property type="project" value="UniProtKB-UniRule"/>
</dbReference>
<dbReference type="InterPro" id="IPR022631">
    <property type="entry name" value="ADOMET_SYNTHASE_CS"/>
</dbReference>
<evidence type="ECO:0000256" key="11">
    <source>
        <dbReference type="RuleBase" id="RU000542"/>
    </source>
</evidence>
<dbReference type="Pfam" id="PF02772">
    <property type="entry name" value="S-AdoMet_synt_M"/>
    <property type="match status" value="1"/>
</dbReference>
<proteinExistence type="inferred from homology"/>
<evidence type="ECO:0000256" key="10">
    <source>
        <dbReference type="HAMAP-Rule" id="MF_00086"/>
    </source>
</evidence>
<dbReference type="GO" id="GO:0000287">
    <property type="term" value="F:magnesium ion binding"/>
    <property type="evidence" value="ECO:0007669"/>
    <property type="project" value="UniProtKB-UniRule"/>
</dbReference>
<comment type="caution">
    <text evidence="10">Lacks conserved residue(s) required for the propagation of feature annotation.</text>
</comment>
<evidence type="ECO:0000256" key="9">
    <source>
        <dbReference type="ARBA" id="ARBA00022958"/>
    </source>
</evidence>
<feature type="domain" description="S-adenosylmethionine synthetase central" evidence="14">
    <location>
        <begin position="117"/>
        <end position="251"/>
    </location>
</feature>
<keyword evidence="9 10" id="KW-0630">Potassium</keyword>
<dbReference type="EMBL" id="AZHW01000384">
    <property type="protein sequence ID" value="ETX00006.1"/>
    <property type="molecule type" value="Genomic_DNA"/>
</dbReference>
<evidence type="ECO:0000256" key="7">
    <source>
        <dbReference type="ARBA" id="ARBA00022840"/>
    </source>
</evidence>
<comment type="similarity">
    <text evidence="2 10 12">Belongs to the AdoMet synthase family.</text>
</comment>
<dbReference type="Proteomes" id="UP000019141">
    <property type="component" value="Unassembled WGS sequence"/>
</dbReference>
<feature type="binding site" description="in other chain" evidence="10">
    <location>
        <begin position="173"/>
        <end position="175"/>
    </location>
    <ligand>
        <name>ATP</name>
        <dbReference type="ChEBI" id="CHEBI:30616"/>
        <note>ligand shared between two neighboring subunits</note>
    </ligand>
</feature>
<evidence type="ECO:0000256" key="5">
    <source>
        <dbReference type="ARBA" id="ARBA00022723"/>
    </source>
</evidence>
<dbReference type="HAMAP" id="MF_00086">
    <property type="entry name" value="S_AdoMet_synth1"/>
    <property type="match status" value="1"/>
</dbReference>
<evidence type="ECO:0000256" key="3">
    <source>
        <dbReference type="ARBA" id="ARBA00022563"/>
    </source>
</evidence>
<dbReference type="Pfam" id="PF02773">
    <property type="entry name" value="S-AdoMet_synt_C"/>
    <property type="match status" value="1"/>
</dbReference>
<evidence type="ECO:0000259" key="14">
    <source>
        <dbReference type="Pfam" id="PF02772"/>
    </source>
</evidence>
<dbReference type="NCBIfam" id="TIGR01034">
    <property type="entry name" value="metK"/>
    <property type="match status" value="1"/>
</dbReference>
<evidence type="ECO:0000256" key="12">
    <source>
        <dbReference type="RuleBase" id="RU004462"/>
    </source>
</evidence>
<dbReference type="GO" id="GO:0006730">
    <property type="term" value="P:one-carbon metabolic process"/>
    <property type="evidence" value="ECO:0007669"/>
    <property type="project" value="UniProtKB-KW"/>
</dbReference>
<dbReference type="AlphaFoldDB" id="W4LQJ7"/>
<dbReference type="PROSITE" id="PS00377">
    <property type="entry name" value="ADOMET_SYNTHASE_2"/>
    <property type="match status" value="1"/>
</dbReference>
<organism evidence="16 17">
    <name type="scientific">Entotheonella factor</name>
    <dbReference type="NCBI Taxonomy" id="1429438"/>
    <lineage>
        <taxon>Bacteria</taxon>
        <taxon>Pseudomonadati</taxon>
        <taxon>Nitrospinota/Tectimicrobiota group</taxon>
        <taxon>Candidatus Tectimicrobiota</taxon>
        <taxon>Candidatus Entotheonellia</taxon>
        <taxon>Candidatus Entotheonellales</taxon>
        <taxon>Candidatus Entotheonellaceae</taxon>
        <taxon>Candidatus Entotheonella</taxon>
    </lineage>
</organism>
<comment type="subcellular location">
    <subcellularLocation>
        <location evidence="10 11">Cytoplasm</location>
    </subcellularLocation>
</comment>
<sequence length="401" mass="42939">MRSTFASESVTEGHPDKVADKVSDSVLDAALALDPKARVAGETLVSENLMVVAGEISATLLDKIDVEAVARQAVRDIGYTVPGLGFDADSCEVIVRMKPQSPNISQGVTAGEGLFKEQGAGDQGMMFGYATKEAQLNDVDSGLMPTPIYLAHQLTSRLAEVRKKGIVQGVYPDGKGQVAVEYEDNVPVAITNLVISTHHAESLSLADLRHQLIEHVVKPVIPDRLLSHSVIDQERDNANSTVVFINPTGVFSEGGPKADVGLTGRKIIVDTYGGMGRHGGGAFSGKDPSKVDRSAAYMARYVAQNVVAAELADVCEVQIAYVIGHADPVSVRVDTVNPAVDEDKISEAIRQVFDMRPAAIADRLGLLQPIYANTAAYGHFGRPEFPWEQRDRVAELQAAVK</sequence>
<dbReference type="GO" id="GO:0004478">
    <property type="term" value="F:methionine adenosyltransferase activity"/>
    <property type="evidence" value="ECO:0007669"/>
    <property type="project" value="UniProtKB-UniRule"/>
</dbReference>
<keyword evidence="5 10" id="KW-0479">Metal-binding</keyword>
<keyword evidence="6 10" id="KW-0547">Nucleotide-binding</keyword>
<keyword evidence="4 10" id="KW-0808">Transferase</keyword>
<feature type="domain" description="S-adenosylmethionine synthetase C-terminal" evidence="15">
    <location>
        <begin position="254"/>
        <end position="389"/>
    </location>
</feature>
<evidence type="ECO:0000259" key="15">
    <source>
        <dbReference type="Pfam" id="PF02773"/>
    </source>
</evidence>
<comment type="cofactor">
    <cofactor evidence="10">
        <name>Mg(2+)</name>
        <dbReference type="ChEBI" id="CHEBI:18420"/>
    </cofactor>
    <text evidence="10">Binds 2 divalent ions per subunit.</text>
</comment>